<evidence type="ECO:0000313" key="3">
    <source>
        <dbReference type="Proteomes" id="UP001497516"/>
    </source>
</evidence>
<feature type="region of interest" description="Disordered" evidence="1">
    <location>
        <begin position="73"/>
        <end position="101"/>
    </location>
</feature>
<sequence>MVMTLLCVLDGQKGETPNSSRAAEQQPSHPSSIAFIPPLQHPSPALQVCSRGIRRQLRHILVASLQNRQSSLVSPSVSASPIAPRPRHRSPASPIVTRPRPRSPASLAAVLSRRWEDLWTRVSILDLDSRVVYESLNEEEELEPASEAVLERRESEFCRFVDKVLGQHKNLNSLTHFIAV</sequence>
<reference evidence="2 3" key="1">
    <citation type="submission" date="2024-04" db="EMBL/GenBank/DDBJ databases">
        <authorList>
            <person name="Fracassetti M."/>
        </authorList>
    </citation>
    <scope>NUCLEOTIDE SEQUENCE [LARGE SCALE GENOMIC DNA]</scope>
</reference>
<feature type="compositionally biased region" description="Low complexity" evidence="1">
    <location>
        <begin position="73"/>
        <end position="82"/>
    </location>
</feature>
<feature type="compositionally biased region" description="Polar residues" evidence="1">
    <location>
        <begin position="15"/>
        <end position="31"/>
    </location>
</feature>
<dbReference type="AlphaFoldDB" id="A0AAV2D806"/>
<name>A0AAV2D806_9ROSI</name>
<proteinExistence type="predicted"/>
<evidence type="ECO:0000313" key="2">
    <source>
        <dbReference type="EMBL" id="CAL1368865.1"/>
    </source>
</evidence>
<accession>A0AAV2D806</accession>
<keyword evidence="3" id="KW-1185">Reference proteome</keyword>
<feature type="region of interest" description="Disordered" evidence="1">
    <location>
        <begin position="9"/>
        <end position="33"/>
    </location>
</feature>
<organism evidence="2 3">
    <name type="scientific">Linum trigynum</name>
    <dbReference type="NCBI Taxonomy" id="586398"/>
    <lineage>
        <taxon>Eukaryota</taxon>
        <taxon>Viridiplantae</taxon>
        <taxon>Streptophyta</taxon>
        <taxon>Embryophyta</taxon>
        <taxon>Tracheophyta</taxon>
        <taxon>Spermatophyta</taxon>
        <taxon>Magnoliopsida</taxon>
        <taxon>eudicotyledons</taxon>
        <taxon>Gunneridae</taxon>
        <taxon>Pentapetalae</taxon>
        <taxon>rosids</taxon>
        <taxon>fabids</taxon>
        <taxon>Malpighiales</taxon>
        <taxon>Linaceae</taxon>
        <taxon>Linum</taxon>
    </lineage>
</organism>
<protein>
    <submittedName>
        <fullName evidence="2">Uncharacterized protein</fullName>
    </submittedName>
</protein>
<dbReference type="EMBL" id="OZ034815">
    <property type="protein sequence ID" value="CAL1368865.1"/>
    <property type="molecule type" value="Genomic_DNA"/>
</dbReference>
<gene>
    <name evidence="2" type="ORF">LTRI10_LOCUS11776</name>
</gene>
<evidence type="ECO:0000256" key="1">
    <source>
        <dbReference type="SAM" id="MobiDB-lite"/>
    </source>
</evidence>
<dbReference type="Proteomes" id="UP001497516">
    <property type="component" value="Chromosome 2"/>
</dbReference>